<dbReference type="EMBL" id="CACVKT020000934">
    <property type="protein sequence ID" value="CAC5364115.1"/>
    <property type="molecule type" value="Genomic_DNA"/>
</dbReference>
<evidence type="ECO:0000256" key="1">
    <source>
        <dbReference type="SAM" id="MobiDB-lite"/>
    </source>
</evidence>
<gene>
    <name evidence="2" type="ORF">MCOR_5284</name>
</gene>
<organism evidence="2 3">
    <name type="scientific">Mytilus coruscus</name>
    <name type="common">Sea mussel</name>
    <dbReference type="NCBI Taxonomy" id="42192"/>
    <lineage>
        <taxon>Eukaryota</taxon>
        <taxon>Metazoa</taxon>
        <taxon>Spiralia</taxon>
        <taxon>Lophotrochozoa</taxon>
        <taxon>Mollusca</taxon>
        <taxon>Bivalvia</taxon>
        <taxon>Autobranchia</taxon>
        <taxon>Pteriomorphia</taxon>
        <taxon>Mytilida</taxon>
        <taxon>Mytiloidea</taxon>
        <taxon>Mytilidae</taxon>
        <taxon>Mytilinae</taxon>
        <taxon>Mytilus</taxon>
    </lineage>
</organism>
<keyword evidence="3" id="KW-1185">Reference proteome</keyword>
<name>A0A6J8AB32_MYTCO</name>
<evidence type="ECO:0000313" key="2">
    <source>
        <dbReference type="EMBL" id="CAC5364115.1"/>
    </source>
</evidence>
<protein>
    <submittedName>
        <fullName evidence="2">Uncharacterized protein</fullName>
    </submittedName>
</protein>
<feature type="region of interest" description="Disordered" evidence="1">
    <location>
        <begin position="191"/>
        <end position="214"/>
    </location>
</feature>
<sequence length="250" mass="28427">MDVLETKHENKKVVLHLHKATILLHIQGTSCLHWFKTVLSDKAMEIHNMLDSALFNEENSLILTSNTHELDTSDTDTKMMFTHNKSSDTTSNSIVYTSCIEIPCGYGTPVRSTIPKAFSTPKDKCSIDNPMIQSLISEVESLREQCNLMSSQLALIINKEVASISPQTDDCVKINKHTQFTKVEKKESCSRTTYHKPPKKESCSRTTYHKPPNKADISEHYLTIHNLNEKEEITFIEQKQSKDQTEAQKT</sequence>
<dbReference type="AlphaFoldDB" id="A0A6J8AB32"/>
<dbReference type="Proteomes" id="UP000507470">
    <property type="component" value="Unassembled WGS sequence"/>
</dbReference>
<evidence type="ECO:0000313" key="3">
    <source>
        <dbReference type="Proteomes" id="UP000507470"/>
    </source>
</evidence>
<accession>A0A6J8AB32</accession>
<proteinExistence type="predicted"/>
<reference evidence="2 3" key="1">
    <citation type="submission" date="2020-06" db="EMBL/GenBank/DDBJ databases">
        <authorList>
            <person name="Li R."/>
            <person name="Bekaert M."/>
        </authorList>
    </citation>
    <scope>NUCLEOTIDE SEQUENCE [LARGE SCALE GENOMIC DNA]</scope>
    <source>
        <strain evidence="3">wild</strain>
    </source>
</reference>